<protein>
    <submittedName>
        <fullName evidence="3">MICAL C-terminal-like protein</fullName>
    </submittedName>
</protein>
<keyword evidence="4" id="KW-1185">Reference proteome</keyword>
<feature type="region of interest" description="Disordered" evidence="1">
    <location>
        <begin position="174"/>
        <end position="219"/>
    </location>
</feature>
<feature type="compositionally biased region" description="Basic and acidic residues" evidence="1">
    <location>
        <begin position="451"/>
        <end position="461"/>
    </location>
</feature>
<comment type="caution">
    <text evidence="3">The sequence shown here is derived from an EMBL/GenBank/DDBJ whole genome shotgun (WGS) entry which is preliminary data.</text>
</comment>
<feature type="compositionally biased region" description="Polar residues" evidence="1">
    <location>
        <begin position="96"/>
        <end position="110"/>
    </location>
</feature>
<evidence type="ECO:0000313" key="3">
    <source>
        <dbReference type="EMBL" id="OPJ73924.1"/>
    </source>
</evidence>
<feature type="compositionally biased region" description="Low complexity" evidence="1">
    <location>
        <begin position="462"/>
        <end position="471"/>
    </location>
</feature>
<dbReference type="AlphaFoldDB" id="A0A1V4JP89"/>
<evidence type="ECO:0000313" key="4">
    <source>
        <dbReference type="Proteomes" id="UP000190648"/>
    </source>
</evidence>
<dbReference type="PANTHER" id="PTHR23167">
    <property type="entry name" value="CALPONIN HOMOLOGY DOMAIN-CONTAINING PROTEIN DDB_G0272472-RELATED"/>
    <property type="match status" value="1"/>
</dbReference>
<dbReference type="Proteomes" id="UP000190648">
    <property type="component" value="Unassembled WGS sequence"/>
</dbReference>
<feature type="compositionally biased region" description="Basic and acidic residues" evidence="1">
    <location>
        <begin position="642"/>
        <end position="652"/>
    </location>
</feature>
<feature type="region of interest" description="Disordered" evidence="1">
    <location>
        <begin position="403"/>
        <end position="530"/>
    </location>
</feature>
<organism evidence="3 4">
    <name type="scientific">Patagioenas fasciata monilis</name>
    <dbReference type="NCBI Taxonomy" id="372326"/>
    <lineage>
        <taxon>Eukaryota</taxon>
        <taxon>Metazoa</taxon>
        <taxon>Chordata</taxon>
        <taxon>Craniata</taxon>
        <taxon>Vertebrata</taxon>
        <taxon>Euteleostomi</taxon>
        <taxon>Archelosauria</taxon>
        <taxon>Archosauria</taxon>
        <taxon>Dinosauria</taxon>
        <taxon>Saurischia</taxon>
        <taxon>Theropoda</taxon>
        <taxon>Coelurosauria</taxon>
        <taxon>Aves</taxon>
        <taxon>Neognathae</taxon>
        <taxon>Neoaves</taxon>
        <taxon>Columbimorphae</taxon>
        <taxon>Columbiformes</taxon>
        <taxon>Columbidae</taxon>
        <taxon>Patagioenas</taxon>
    </lineage>
</organism>
<accession>A0A1V4JP89</accession>
<feature type="domain" description="BMERB" evidence="2">
    <location>
        <begin position="672"/>
        <end position="825"/>
    </location>
</feature>
<dbReference type="InterPro" id="IPR022735">
    <property type="entry name" value="bMERB_dom"/>
</dbReference>
<dbReference type="OrthoDB" id="20799at2759"/>
<dbReference type="PANTHER" id="PTHR23167:SF39">
    <property type="entry name" value="[F-ACTIN]-MONOOXYGENASE MICAL2"/>
    <property type="match status" value="1"/>
</dbReference>
<dbReference type="STRING" id="372326.A0A1V4JP89"/>
<proteinExistence type="predicted"/>
<name>A0A1V4JP89_PATFA</name>
<dbReference type="PROSITE" id="PS51848">
    <property type="entry name" value="BMERB"/>
    <property type="match status" value="1"/>
</dbReference>
<feature type="region of interest" description="Disordered" evidence="1">
    <location>
        <begin position="350"/>
        <end position="373"/>
    </location>
</feature>
<dbReference type="Pfam" id="PF12130">
    <property type="entry name" value="bMERB_dom"/>
    <property type="match status" value="1"/>
</dbReference>
<reference evidence="3 4" key="1">
    <citation type="submission" date="2016-02" db="EMBL/GenBank/DDBJ databases">
        <title>Band-tailed pigeon sequencing and assembly.</title>
        <authorList>
            <person name="Soares A.E."/>
            <person name="Novak B.J."/>
            <person name="Rice E.S."/>
            <person name="O'Connell B."/>
            <person name="Chang D."/>
            <person name="Weber S."/>
            <person name="Shapiro B."/>
        </authorList>
    </citation>
    <scope>NUCLEOTIDE SEQUENCE [LARGE SCALE GENOMIC DNA]</scope>
    <source>
        <strain evidence="3">BTP2013</strain>
        <tissue evidence="3">Blood</tissue>
    </source>
</reference>
<evidence type="ECO:0000259" key="2">
    <source>
        <dbReference type="PROSITE" id="PS51848"/>
    </source>
</evidence>
<sequence>MCIHNTCDISSKSSNTQRLLPPGYRCLPVADEPISPKKAKSIPKRHDLESWFSPPSPEWATVRVIPEEEMTEHNLLAIRVMVTSDTSSSDLESDFNGDSNSEVSEGQTSLLEPPSCLRPIRRWTSLARSPVVPEESPKTSKVADALQRANSFHSTALNKYQNWRRKLQTSFPLLSSKKPGLRGKDSSASCQNGPGEDHSQTQLSSYKKSPEVTRGQFKPDSPVFQRKEKAREVPGDIHLYVPHCPFQSSTRGSPWTPPGNGILAADFSEPKDIDGAIGTYTAQGWKERKQKYTSEPEDFNRKTKVLPSLDLKEKDGKNTRHPEEKLGQELKEAKKRLMLCTQQQPVSYDSNVTDLGGTSPGYRKKGALRTSEEKDADWRKDVFKLSSCPVPLLLTDDAPPALPVDSKDALRSPGAAAREHTAGQPKSPLRLIAKAIRRSILEPLTSSPEGPKQDSDSKSKASSEQSFFSFSTTPGYSLSQRNSNNNRANNTQPQEPEVREWAGEYLGNRRPLSNPSHFSVGSEERSPRNYSEEVSFPVYSSHTRSFRTTSIHQKSSCTRMEDVPGLLEKFSFKETPPGAPKDDKIIHNEKYLLLSSPEPKNISKDNLDNSAQKGSLGSLFDRLRSKVRDREGNSFVSSLPFMRDHSPEDRRHYPSTGCAHLPVRQQAEYSTSSSDGEFESKPSVIDKAVQRQLEELEERQRALEIFGVELERELRGESDSSTKDETQMLHEWFELVLEKNKLMRYESQLLIIAQELELEDHQSRLEQKLREKMAIDDSLKEEMDLNEEDEIFTEVMKVIEERDKLMSTLEEQRAKEKEDDRHFESIVLSRGYQLSRI</sequence>
<gene>
    <name evidence="3" type="primary">MICALCL</name>
    <name evidence="3" type="ORF">AV530_013338</name>
</gene>
<dbReference type="EMBL" id="LSYS01006880">
    <property type="protein sequence ID" value="OPJ73924.1"/>
    <property type="molecule type" value="Genomic_DNA"/>
</dbReference>
<feature type="region of interest" description="Disordered" evidence="1">
    <location>
        <begin position="638"/>
        <end position="658"/>
    </location>
</feature>
<feature type="region of interest" description="Disordered" evidence="1">
    <location>
        <begin position="87"/>
        <end position="113"/>
    </location>
</feature>
<dbReference type="SMART" id="SM01203">
    <property type="entry name" value="DUF3585"/>
    <property type="match status" value="1"/>
</dbReference>
<dbReference type="InterPro" id="IPR050540">
    <property type="entry name" value="F-actin_Monoox_Mical"/>
</dbReference>
<evidence type="ECO:0000256" key="1">
    <source>
        <dbReference type="SAM" id="MobiDB-lite"/>
    </source>
</evidence>
<feature type="compositionally biased region" description="Low complexity" evidence="1">
    <location>
        <begin position="481"/>
        <end position="490"/>
    </location>
</feature>